<protein>
    <recommendedName>
        <fullName evidence="1">F-box domain-containing protein</fullName>
    </recommendedName>
</protein>
<evidence type="ECO:0000313" key="2">
    <source>
        <dbReference type="EMBL" id="CAI9783760.1"/>
    </source>
</evidence>
<dbReference type="InterPro" id="IPR036047">
    <property type="entry name" value="F-box-like_dom_sf"/>
</dbReference>
<dbReference type="Gene3D" id="1.20.1280.50">
    <property type="match status" value="1"/>
</dbReference>
<accession>A0AAD2EDF9</accession>
<sequence length="396" mass="45491">MKNSYLPEDVIMDILSRLPVKTLLRFRCVCTQWCTLISYPSFASLHLSRSVSNPTRHSILVHRLCNPLMSFDPVAFAPVKKSNLALDQAYNIYQEIIYVGSINGLVCIAKFRYGWISVWNPSTRFVKELPPTTEVPIMFSIGFGWDPAVNDYKVVRLCCRHSSLITWVEVWSARPTLPSWRKIKVDRNLYVGRLICDVILEGFTYWIVGSDSKPLVASFNMRSEVLRVVPVPEPLLEALPLPHLIRWQKTMLGQHSPFLAMNWKETFALVGSVSLEPRKTYQVWTMENDTVGKESWSKKFTFELDTEFRVFVGSVNGIIVLIKGIGELILYDVETRESKTIESREVDSLVLGAHYYVESLLSIKRVSWASLLCDGFSLDEELKSAWRKHMSRINRT</sequence>
<proteinExistence type="predicted"/>
<dbReference type="PROSITE" id="PS50181">
    <property type="entry name" value="FBOX"/>
    <property type="match status" value="1"/>
</dbReference>
<feature type="domain" description="F-box" evidence="1">
    <location>
        <begin position="1"/>
        <end position="45"/>
    </location>
</feature>
<dbReference type="PANTHER" id="PTHR31672">
    <property type="entry name" value="BNACNNG10540D PROTEIN"/>
    <property type="match status" value="1"/>
</dbReference>
<dbReference type="SMART" id="SM00256">
    <property type="entry name" value="FBOX"/>
    <property type="match status" value="1"/>
</dbReference>
<dbReference type="InterPro" id="IPR017451">
    <property type="entry name" value="F-box-assoc_interact_dom"/>
</dbReference>
<dbReference type="Proteomes" id="UP000834106">
    <property type="component" value="Chromosome 20"/>
</dbReference>
<dbReference type="AlphaFoldDB" id="A0AAD2EDF9"/>
<dbReference type="Pfam" id="PF00646">
    <property type="entry name" value="F-box"/>
    <property type="match status" value="1"/>
</dbReference>
<dbReference type="PANTHER" id="PTHR31672:SF13">
    <property type="entry name" value="F-BOX PROTEIN CPR30-LIKE"/>
    <property type="match status" value="1"/>
</dbReference>
<keyword evidence="3" id="KW-1185">Reference proteome</keyword>
<dbReference type="InterPro" id="IPR001810">
    <property type="entry name" value="F-box_dom"/>
</dbReference>
<dbReference type="EMBL" id="OU503055">
    <property type="protein sequence ID" value="CAI9783760.1"/>
    <property type="molecule type" value="Genomic_DNA"/>
</dbReference>
<dbReference type="NCBIfam" id="TIGR01640">
    <property type="entry name" value="F_box_assoc_1"/>
    <property type="match status" value="1"/>
</dbReference>
<dbReference type="Pfam" id="PF08268">
    <property type="entry name" value="FBA_3"/>
    <property type="match status" value="1"/>
</dbReference>
<gene>
    <name evidence="2" type="ORF">FPE_LOCUS30905</name>
</gene>
<organism evidence="2 3">
    <name type="scientific">Fraxinus pennsylvanica</name>
    <dbReference type="NCBI Taxonomy" id="56036"/>
    <lineage>
        <taxon>Eukaryota</taxon>
        <taxon>Viridiplantae</taxon>
        <taxon>Streptophyta</taxon>
        <taxon>Embryophyta</taxon>
        <taxon>Tracheophyta</taxon>
        <taxon>Spermatophyta</taxon>
        <taxon>Magnoliopsida</taxon>
        <taxon>eudicotyledons</taxon>
        <taxon>Gunneridae</taxon>
        <taxon>Pentapetalae</taxon>
        <taxon>asterids</taxon>
        <taxon>lamiids</taxon>
        <taxon>Lamiales</taxon>
        <taxon>Oleaceae</taxon>
        <taxon>Oleeae</taxon>
        <taxon>Fraxinus</taxon>
    </lineage>
</organism>
<reference evidence="2" key="1">
    <citation type="submission" date="2023-05" db="EMBL/GenBank/DDBJ databases">
        <authorList>
            <person name="Huff M."/>
        </authorList>
    </citation>
    <scope>NUCLEOTIDE SEQUENCE</scope>
</reference>
<dbReference type="CDD" id="cd22157">
    <property type="entry name" value="F-box_AtFBW1-like"/>
    <property type="match status" value="1"/>
</dbReference>
<name>A0AAD2EDF9_9LAMI</name>
<dbReference type="InterPro" id="IPR050796">
    <property type="entry name" value="SCF_F-box_component"/>
</dbReference>
<evidence type="ECO:0000259" key="1">
    <source>
        <dbReference type="PROSITE" id="PS50181"/>
    </source>
</evidence>
<evidence type="ECO:0000313" key="3">
    <source>
        <dbReference type="Proteomes" id="UP000834106"/>
    </source>
</evidence>
<dbReference type="SUPFAM" id="SSF81383">
    <property type="entry name" value="F-box domain"/>
    <property type="match status" value="1"/>
</dbReference>
<dbReference type="InterPro" id="IPR013187">
    <property type="entry name" value="F-box-assoc_dom_typ3"/>
</dbReference>